<dbReference type="UniPathway" id="UPA00154"/>
<dbReference type="InterPro" id="IPR044164">
    <property type="entry name" value="CFI"/>
</dbReference>
<evidence type="ECO:0000256" key="3">
    <source>
        <dbReference type="ARBA" id="ARBA00023241"/>
    </source>
</evidence>
<comment type="pathway">
    <text evidence="1">Secondary metabolite biosynthesis; flavonoid biosynthesis.</text>
</comment>
<dbReference type="GO" id="GO:0009813">
    <property type="term" value="P:flavonoid biosynthetic process"/>
    <property type="evidence" value="ECO:0007669"/>
    <property type="project" value="UniProtKB-UniPathway"/>
</dbReference>
<dbReference type="Proteomes" id="UP000467841">
    <property type="component" value="Unassembled WGS sequence"/>
</dbReference>
<name>A0A6D2LBG9_9BRAS</name>
<dbReference type="Gene3D" id="3.50.70.10">
    <property type="match status" value="2"/>
</dbReference>
<reference evidence="8" key="1">
    <citation type="submission" date="2020-01" db="EMBL/GenBank/DDBJ databases">
        <authorList>
            <person name="Mishra B."/>
        </authorList>
    </citation>
    <scope>NUCLEOTIDE SEQUENCE [LARGE SCALE GENOMIC DNA]</scope>
</reference>
<evidence type="ECO:0000256" key="4">
    <source>
        <dbReference type="ARBA" id="ARBA00025429"/>
    </source>
</evidence>
<dbReference type="PANTHER" id="PTHR28039">
    <property type="entry name" value="CHALCONE--FLAVONONE ISOMERASE 1-RELATED"/>
    <property type="match status" value="1"/>
</dbReference>
<dbReference type="InterPro" id="IPR016087">
    <property type="entry name" value="Chalcone_isomerase"/>
</dbReference>
<evidence type="ECO:0000256" key="1">
    <source>
        <dbReference type="ARBA" id="ARBA00004966"/>
    </source>
</evidence>
<dbReference type="EMBL" id="CACVBM020001662">
    <property type="protein sequence ID" value="CAA7056981.1"/>
    <property type="molecule type" value="Genomic_DNA"/>
</dbReference>
<accession>A0A6D2LBG9</accession>
<proteinExistence type="inferred from homology"/>
<protein>
    <recommendedName>
        <fullName evidence="6">Chalcone-flavonone isomerase family protein</fullName>
    </recommendedName>
</protein>
<dbReference type="AlphaFoldDB" id="A0A6D2LBG9"/>
<evidence type="ECO:0000313" key="8">
    <source>
        <dbReference type="EMBL" id="CAA7056981.1"/>
    </source>
</evidence>
<dbReference type="InterPro" id="IPR036298">
    <property type="entry name" value="Chalcone_isomerase_sf"/>
</dbReference>
<evidence type="ECO:0000256" key="6">
    <source>
        <dbReference type="RuleBase" id="RU361158"/>
    </source>
</evidence>
<keyword evidence="2" id="KW-0413">Isomerase</keyword>
<gene>
    <name evidence="8" type="ORF">MERR_LOCUS44217</name>
</gene>
<comment type="caution">
    <text evidence="8">The sequence shown here is derived from an EMBL/GenBank/DDBJ whole genome shotgun (WGS) entry which is preliminary data.</text>
</comment>
<dbReference type="SUPFAM" id="SSF54626">
    <property type="entry name" value="Chalcone isomerase"/>
    <property type="match status" value="1"/>
</dbReference>
<evidence type="ECO:0000256" key="2">
    <source>
        <dbReference type="ARBA" id="ARBA00023235"/>
    </source>
</evidence>
<feature type="domain" description="Chalcone isomerase" evidence="7">
    <location>
        <begin position="30"/>
        <end position="183"/>
    </location>
</feature>
<keyword evidence="9" id="KW-1185">Reference proteome</keyword>
<dbReference type="PANTHER" id="PTHR28039:SF8">
    <property type="entry name" value="CHALCONE--FLAVANONE ISOMERASE 1-RELATED"/>
    <property type="match status" value="1"/>
</dbReference>
<evidence type="ECO:0000259" key="7">
    <source>
        <dbReference type="Pfam" id="PF02431"/>
    </source>
</evidence>
<dbReference type="Pfam" id="PF02431">
    <property type="entry name" value="Chalcone"/>
    <property type="match status" value="1"/>
</dbReference>
<evidence type="ECO:0000313" key="9">
    <source>
        <dbReference type="Proteomes" id="UP000467841"/>
    </source>
</evidence>
<comment type="function">
    <text evidence="4">Catalyzes the intramolecular cyclization of bicyclic chalcones into tricyclic (S)-flavanones. Responsible for the isomerization of 4,2',4',6'-tetrahydroxychalcone (also termed chalcone) into naringenin.</text>
</comment>
<dbReference type="OrthoDB" id="1903537at2759"/>
<evidence type="ECO:0000256" key="5">
    <source>
        <dbReference type="ARBA" id="ARBA00034056"/>
    </source>
</evidence>
<sequence length="195" mass="21389">MSLTNSLLSPNMTWSTMPPMPLPSVSPLHVDSFSFPPAITSPASSKQLFLGGAGVRGLEIEGKFVTVTVIGVYLDAMAVPSLSVKWKGKNAKELTESISFFRQLITGAFEKFTRVTMKVKLSGTQYSEKVAEYCEEILKSSGRYTKSEAKAMEEFLVVFRDQDFPPGSSIFFAICPRGSLTVSKLLYSSKSKCVE</sequence>
<organism evidence="8 9">
    <name type="scientific">Microthlaspi erraticum</name>
    <dbReference type="NCBI Taxonomy" id="1685480"/>
    <lineage>
        <taxon>Eukaryota</taxon>
        <taxon>Viridiplantae</taxon>
        <taxon>Streptophyta</taxon>
        <taxon>Embryophyta</taxon>
        <taxon>Tracheophyta</taxon>
        <taxon>Spermatophyta</taxon>
        <taxon>Magnoliopsida</taxon>
        <taxon>eudicotyledons</taxon>
        <taxon>Gunneridae</taxon>
        <taxon>Pentapetalae</taxon>
        <taxon>rosids</taxon>
        <taxon>malvids</taxon>
        <taxon>Brassicales</taxon>
        <taxon>Brassicaceae</taxon>
        <taxon>Coluteocarpeae</taxon>
        <taxon>Microthlaspi</taxon>
    </lineage>
</organism>
<keyword evidence="3" id="KW-0284">Flavonoid biosynthesis</keyword>
<comment type="similarity">
    <text evidence="6">Belongs to the chalcone isomerase family.</text>
</comment>
<dbReference type="GO" id="GO:0045430">
    <property type="term" value="F:chalcone isomerase activity"/>
    <property type="evidence" value="ECO:0007669"/>
    <property type="project" value="UniProtKB-EC"/>
</dbReference>
<dbReference type="InterPro" id="IPR016088">
    <property type="entry name" value="Chalcone_isomerase_3-sand"/>
</dbReference>
<comment type="catalytic activity">
    <reaction evidence="5">
        <text>a chalcone = a flavanone.</text>
        <dbReference type="EC" id="5.5.1.6"/>
    </reaction>
</comment>